<comment type="caution">
    <text evidence="2">The sequence shown here is derived from an EMBL/GenBank/DDBJ whole genome shotgun (WGS) entry which is preliminary data.</text>
</comment>
<evidence type="ECO:0000256" key="1">
    <source>
        <dbReference type="SAM" id="MobiDB-lite"/>
    </source>
</evidence>
<feature type="region of interest" description="Disordered" evidence="1">
    <location>
        <begin position="246"/>
        <end position="271"/>
    </location>
</feature>
<keyword evidence="3" id="KW-1185">Reference proteome</keyword>
<dbReference type="AlphaFoldDB" id="A0A6G0W914"/>
<protein>
    <submittedName>
        <fullName evidence="2">Uncharacterized protein</fullName>
    </submittedName>
</protein>
<feature type="compositionally biased region" description="Polar residues" evidence="1">
    <location>
        <begin position="1"/>
        <end position="18"/>
    </location>
</feature>
<feature type="region of interest" description="Disordered" evidence="1">
    <location>
        <begin position="1"/>
        <end position="34"/>
    </location>
</feature>
<accession>A0A6G0W914</accession>
<dbReference type="Proteomes" id="UP000481153">
    <property type="component" value="Unassembled WGS sequence"/>
</dbReference>
<organism evidence="2 3">
    <name type="scientific">Aphanomyces euteiches</name>
    <dbReference type="NCBI Taxonomy" id="100861"/>
    <lineage>
        <taxon>Eukaryota</taxon>
        <taxon>Sar</taxon>
        <taxon>Stramenopiles</taxon>
        <taxon>Oomycota</taxon>
        <taxon>Saprolegniomycetes</taxon>
        <taxon>Saprolegniales</taxon>
        <taxon>Verrucalvaceae</taxon>
        <taxon>Aphanomyces</taxon>
    </lineage>
</organism>
<dbReference type="VEuPathDB" id="FungiDB:AeMF1_019173"/>
<dbReference type="EMBL" id="VJMJ01000297">
    <property type="protein sequence ID" value="KAF0723667.1"/>
    <property type="molecule type" value="Genomic_DNA"/>
</dbReference>
<sequence>MEVGVQTSHDMSNLQALPTSAIAPEKTTATRRKRKTTTLSEAWYEWFVGRGYITEEDRQWKSTMRRCVLYMMLFAHELYLDEEADDFRDKVLSVGHELHDKKMEFLARSRMSATSVGTIEKKMRSLHSAGHLNEIIVEFNARVLAGLVRDPMPRVHRGEALISSTRIKHDETTSGDATMRKSNVLVVPQTLGGDVPRRRLYEPSERLPTWRCRQRLVRPFHWAHGGIIERSGHLGGDELASADGARASALGSAPPSRSCHHILSSRRENKK</sequence>
<evidence type="ECO:0000313" key="2">
    <source>
        <dbReference type="EMBL" id="KAF0723667.1"/>
    </source>
</evidence>
<reference evidence="2 3" key="1">
    <citation type="submission" date="2019-07" db="EMBL/GenBank/DDBJ databases">
        <title>Genomics analysis of Aphanomyces spp. identifies a new class of oomycete effector associated with host adaptation.</title>
        <authorList>
            <person name="Gaulin E."/>
        </authorList>
    </citation>
    <scope>NUCLEOTIDE SEQUENCE [LARGE SCALE GENOMIC DNA]</scope>
    <source>
        <strain evidence="2 3">ATCC 201684</strain>
    </source>
</reference>
<evidence type="ECO:0000313" key="3">
    <source>
        <dbReference type="Proteomes" id="UP000481153"/>
    </source>
</evidence>
<proteinExistence type="predicted"/>
<gene>
    <name evidence="2" type="ORF">Ae201684_017442</name>
</gene>
<name>A0A6G0W914_9STRA</name>